<dbReference type="OrthoDB" id="8048523at2759"/>
<feature type="compositionally biased region" description="Basic and acidic residues" evidence="5">
    <location>
        <begin position="163"/>
        <end position="182"/>
    </location>
</feature>
<dbReference type="InterPro" id="IPR006603">
    <property type="entry name" value="PQ-loop_rpt"/>
</dbReference>
<dbReference type="GO" id="GO:0015174">
    <property type="term" value="F:basic amino acid transmembrane transporter activity"/>
    <property type="evidence" value="ECO:0007669"/>
    <property type="project" value="TreeGrafter"/>
</dbReference>
<feature type="compositionally biased region" description="Polar residues" evidence="5">
    <location>
        <begin position="193"/>
        <end position="208"/>
    </location>
</feature>
<feature type="compositionally biased region" description="Low complexity" evidence="5">
    <location>
        <begin position="235"/>
        <end position="246"/>
    </location>
</feature>
<dbReference type="GO" id="GO:0034488">
    <property type="term" value="P:basic amino acid transmembrane export from vacuole"/>
    <property type="evidence" value="ECO:0007669"/>
    <property type="project" value="TreeGrafter"/>
</dbReference>
<feature type="compositionally biased region" description="Basic and acidic residues" evidence="5">
    <location>
        <begin position="393"/>
        <end position="403"/>
    </location>
</feature>
<dbReference type="AlphaFoldDB" id="G4TZ01"/>
<dbReference type="PANTHER" id="PTHR16201">
    <property type="entry name" value="SEVEN TRANSMEMBRANE PROTEIN 1-RELATED"/>
    <property type="match status" value="1"/>
</dbReference>
<comment type="caution">
    <text evidence="7">The sequence shown here is derived from an EMBL/GenBank/DDBJ whole genome shotgun (WGS) entry which is preliminary data.</text>
</comment>
<evidence type="ECO:0000256" key="2">
    <source>
        <dbReference type="ARBA" id="ARBA00022692"/>
    </source>
</evidence>
<dbReference type="SMART" id="SM00679">
    <property type="entry name" value="CTNS"/>
    <property type="match status" value="1"/>
</dbReference>
<feature type="region of interest" description="Disordered" evidence="5">
    <location>
        <begin position="541"/>
        <end position="563"/>
    </location>
</feature>
<dbReference type="OMA" id="ISAWACT"/>
<dbReference type="GO" id="GO:0000329">
    <property type="term" value="C:fungal-type vacuole membrane"/>
    <property type="evidence" value="ECO:0007669"/>
    <property type="project" value="TreeGrafter"/>
</dbReference>
<dbReference type="EMBL" id="CAFZ01000820">
    <property type="protein sequence ID" value="CCA76544.1"/>
    <property type="molecule type" value="Genomic_DNA"/>
</dbReference>
<sequence>MSTCDITNLVGCILTHQLPFQTYLASYFVFVDVTLVAQYIYYYKPSPPTSPSVSLTPSPTLSPAVTLTPTGVIYAPRSLTRPHSRTPLLSIDELEAGHRAYDGRERSHPRAGSIRFTGVMAAYPPAGLLPSSEELHVAASGTVKARKSLSKPSINSLRLRLESMGDKGKEKEGAHRKERTTDDGEEDDEVTALTDSVYSEASVATTSGGRRVSWSRGASHITMPRRLSEIEHVESPTGETTPTPGDSEARQRSRSRGRPSRRSRLGTMSSYEGPATAEAGRSVVLHGTDGRSSHAIDIDLEAEQARERERASKSGSRKRSASIVFLSVGIGALFMASGGGGVLSRSTSLSTGDPTPLRGEVLTWAADVEEAPRIPSLDQPVFYSFQGDSEEDEQRKGRPRREQPPLTREQKRRIIGRISAWACTTLYLTSRLPQIWKNYTRKSVQGLSLALFVFAFLGNSFYVASILSNPILWEYAPGGEPIEAGVASFLGHLFGHVDPPYRSPRATAFIRESLPYLLGSGGTLCFDVIIVTQGIIYGRREQLEDEEDEEDEEEGLEEEIEEVEQDGLRGLALRKEAHPSDQSPDKLLQSVHSIDAHG</sequence>
<dbReference type="InParanoid" id="G4TZ01"/>
<evidence type="ECO:0000256" key="1">
    <source>
        <dbReference type="ARBA" id="ARBA00004141"/>
    </source>
</evidence>
<feature type="transmembrane region" description="Helical" evidence="6">
    <location>
        <begin position="444"/>
        <end position="467"/>
    </location>
</feature>
<feature type="region of interest" description="Disordered" evidence="5">
    <location>
        <begin position="163"/>
        <end position="279"/>
    </location>
</feature>
<evidence type="ECO:0000256" key="6">
    <source>
        <dbReference type="SAM" id="Phobius"/>
    </source>
</evidence>
<feature type="region of interest" description="Disordered" evidence="5">
    <location>
        <begin position="388"/>
        <end position="409"/>
    </location>
</feature>
<proteinExistence type="predicted"/>
<evidence type="ECO:0000256" key="5">
    <source>
        <dbReference type="SAM" id="MobiDB-lite"/>
    </source>
</evidence>
<evidence type="ECO:0000256" key="3">
    <source>
        <dbReference type="ARBA" id="ARBA00022989"/>
    </source>
</evidence>
<keyword evidence="4 6" id="KW-0472">Membrane</keyword>
<evidence type="ECO:0000313" key="8">
    <source>
        <dbReference type="Proteomes" id="UP000007148"/>
    </source>
</evidence>
<dbReference type="Gene3D" id="1.20.1280.290">
    <property type="match status" value="1"/>
</dbReference>
<keyword evidence="8" id="KW-1185">Reference proteome</keyword>
<dbReference type="PANTHER" id="PTHR16201:SF34">
    <property type="entry name" value="LYSOSOMAL AMINO ACID TRANSPORTER 1"/>
    <property type="match status" value="1"/>
</dbReference>
<feature type="transmembrane region" description="Helical" evidence="6">
    <location>
        <begin position="323"/>
        <end position="343"/>
    </location>
</feature>
<dbReference type="eggNOG" id="KOG2913">
    <property type="taxonomic scope" value="Eukaryota"/>
</dbReference>
<evidence type="ECO:0000313" key="7">
    <source>
        <dbReference type="EMBL" id="CCA76544.1"/>
    </source>
</evidence>
<comment type="subcellular location">
    <subcellularLocation>
        <location evidence="1">Membrane</location>
        <topology evidence="1">Multi-pass membrane protein</topology>
    </subcellularLocation>
</comment>
<organism evidence="7 8">
    <name type="scientific">Serendipita indica (strain DSM 11827)</name>
    <name type="common">Root endophyte fungus</name>
    <name type="synonym">Piriformospora indica</name>
    <dbReference type="NCBI Taxonomy" id="1109443"/>
    <lineage>
        <taxon>Eukaryota</taxon>
        <taxon>Fungi</taxon>
        <taxon>Dikarya</taxon>
        <taxon>Basidiomycota</taxon>
        <taxon>Agaricomycotina</taxon>
        <taxon>Agaricomycetes</taxon>
        <taxon>Sebacinales</taxon>
        <taxon>Serendipitaceae</taxon>
        <taxon>Serendipita</taxon>
    </lineage>
</organism>
<gene>
    <name evidence="7" type="ORF">PIIN_10537</name>
</gene>
<feature type="region of interest" description="Disordered" evidence="5">
    <location>
        <begin position="576"/>
        <end position="598"/>
    </location>
</feature>
<evidence type="ECO:0000256" key="4">
    <source>
        <dbReference type="ARBA" id="ARBA00023136"/>
    </source>
</evidence>
<protein>
    <submittedName>
        <fullName evidence="7">Uncharacterized protein</fullName>
    </submittedName>
</protein>
<feature type="compositionally biased region" description="Acidic residues" evidence="5">
    <location>
        <begin position="543"/>
        <end position="563"/>
    </location>
</feature>
<keyword evidence="3 6" id="KW-1133">Transmembrane helix</keyword>
<dbReference type="HOGENOM" id="CLU_019699_6_0_1"/>
<accession>G4TZ01</accession>
<keyword evidence="2 6" id="KW-0812">Transmembrane</keyword>
<dbReference type="Proteomes" id="UP000007148">
    <property type="component" value="Unassembled WGS sequence"/>
</dbReference>
<feature type="compositionally biased region" description="Basic residues" evidence="5">
    <location>
        <begin position="252"/>
        <end position="264"/>
    </location>
</feature>
<dbReference type="InterPro" id="IPR051415">
    <property type="entry name" value="LAAT-1"/>
</dbReference>
<name>G4TZ01_SERID</name>
<reference evidence="7 8" key="1">
    <citation type="journal article" date="2011" name="PLoS Pathog.">
        <title>Endophytic Life Strategies Decoded by Genome and Transcriptome Analyses of the Mutualistic Root Symbiont Piriformospora indica.</title>
        <authorList>
            <person name="Zuccaro A."/>
            <person name="Lahrmann U."/>
            <person name="Guldener U."/>
            <person name="Langen G."/>
            <person name="Pfiffi S."/>
            <person name="Biedenkopf D."/>
            <person name="Wong P."/>
            <person name="Samans B."/>
            <person name="Grimm C."/>
            <person name="Basiewicz M."/>
            <person name="Murat C."/>
            <person name="Martin F."/>
            <person name="Kogel K.H."/>
        </authorList>
    </citation>
    <scope>NUCLEOTIDE SEQUENCE [LARGE SCALE GENOMIC DNA]</scope>
    <source>
        <strain evidence="7 8">DSM 11827</strain>
    </source>
</reference>
<dbReference type="Pfam" id="PF04193">
    <property type="entry name" value="PQ-loop"/>
    <property type="match status" value="1"/>
</dbReference>